<dbReference type="Proteomes" id="UP000327167">
    <property type="component" value="Unassembled WGS sequence"/>
</dbReference>
<dbReference type="InterPro" id="IPR012699">
    <property type="entry name" value="PhnN"/>
</dbReference>
<dbReference type="InterPro" id="IPR008144">
    <property type="entry name" value="Guanylate_kin-like_dom"/>
</dbReference>
<feature type="binding site" evidence="6">
    <location>
        <begin position="51"/>
        <end position="58"/>
    </location>
    <ligand>
        <name>ATP</name>
        <dbReference type="ChEBI" id="CHEBI:30616"/>
    </ligand>
</feature>
<dbReference type="SUPFAM" id="SSF52540">
    <property type="entry name" value="P-loop containing nucleoside triphosphate hydrolases"/>
    <property type="match status" value="1"/>
</dbReference>
<dbReference type="NCBIfam" id="NF007485">
    <property type="entry name" value="PRK10078.1"/>
    <property type="match status" value="1"/>
</dbReference>
<dbReference type="GO" id="GO:0019634">
    <property type="term" value="P:organic phosphonate metabolic process"/>
    <property type="evidence" value="ECO:0007669"/>
    <property type="project" value="UniProtKB-UniRule"/>
</dbReference>
<gene>
    <name evidence="6 8" type="primary">phnN</name>
    <name evidence="8" type="ORF">PS655_04728</name>
</gene>
<keyword evidence="5 6" id="KW-0067">ATP-binding</keyword>
<comment type="function">
    <text evidence="6">Catalyzes the phosphorylation of ribose 1,5-bisphosphate to 5-phospho-D-ribosyl alpha-1-diphosphate (PRPP).</text>
</comment>
<comment type="similarity">
    <text evidence="6">Belongs to the ribose 1,5-bisphosphokinase family.</text>
</comment>
<dbReference type="NCBIfam" id="TIGR02322">
    <property type="entry name" value="phosphon_PhnN"/>
    <property type="match status" value="1"/>
</dbReference>
<dbReference type="GO" id="GO:0005524">
    <property type="term" value="F:ATP binding"/>
    <property type="evidence" value="ECO:0007669"/>
    <property type="project" value="UniProtKB-KW"/>
</dbReference>
<proteinExistence type="inferred from homology"/>
<evidence type="ECO:0000259" key="7">
    <source>
        <dbReference type="PROSITE" id="PS50052"/>
    </source>
</evidence>
<evidence type="ECO:0000256" key="1">
    <source>
        <dbReference type="ARBA" id="ARBA00000373"/>
    </source>
</evidence>
<sequence>MSASIRTCMLCGFCILVPYLYRIVANCRFTSGRHLPEGVFRMDGKLIYLMGPSGSGKDSLIDAAREPLQAMNCEIMRRVITRSAESMGEDAVGVTPEEFENRQLAGDFSLAWHANGLAYGIPIEMNHLLAAGRHVLVNGSRANLRQALDRYPTLVPVLLTVNDEVLRERLLRRGRETLEQIEARLGRNALFKDRRSSDESVHVIDNSGDLADAVNQLLDVIRFNAVPGRT</sequence>
<reference evidence="8 9" key="1">
    <citation type="submission" date="2019-09" db="EMBL/GenBank/DDBJ databases">
        <authorList>
            <person name="Chandra G."/>
            <person name="Truman W A."/>
        </authorList>
    </citation>
    <scope>NUCLEOTIDE SEQUENCE [LARGE SCALE GENOMIC DNA]</scope>
    <source>
        <strain evidence="8">PS655</strain>
    </source>
</reference>
<dbReference type="Gene3D" id="3.40.50.300">
    <property type="entry name" value="P-loop containing nucleotide triphosphate hydrolases"/>
    <property type="match status" value="1"/>
</dbReference>
<comment type="catalytic activity">
    <reaction evidence="1 6">
        <text>alpha-D-ribose 1,5-bisphosphate + ATP = 5-phospho-alpha-D-ribose 1-diphosphate + ADP</text>
        <dbReference type="Rhea" id="RHEA:20109"/>
        <dbReference type="ChEBI" id="CHEBI:30616"/>
        <dbReference type="ChEBI" id="CHEBI:58017"/>
        <dbReference type="ChEBI" id="CHEBI:68688"/>
        <dbReference type="ChEBI" id="CHEBI:456216"/>
        <dbReference type="EC" id="2.7.4.23"/>
    </reaction>
</comment>
<dbReference type="EMBL" id="CABVHJ010000019">
    <property type="protein sequence ID" value="VVN28404.1"/>
    <property type="molecule type" value="Genomic_DNA"/>
</dbReference>
<dbReference type="PANTHER" id="PTHR23117">
    <property type="entry name" value="GUANYLATE KINASE-RELATED"/>
    <property type="match status" value="1"/>
</dbReference>
<name>A0A5E6WIN5_PSEFL</name>
<dbReference type="SMART" id="SM00072">
    <property type="entry name" value="GuKc"/>
    <property type="match status" value="1"/>
</dbReference>
<keyword evidence="4 6" id="KW-0547">Nucleotide-binding</keyword>
<dbReference type="GO" id="GO:0006015">
    <property type="term" value="P:5-phosphoribose 1-diphosphate biosynthetic process"/>
    <property type="evidence" value="ECO:0007669"/>
    <property type="project" value="UniProtKB-UniRule"/>
</dbReference>
<evidence type="ECO:0000256" key="2">
    <source>
        <dbReference type="ARBA" id="ARBA00005069"/>
    </source>
</evidence>
<dbReference type="HAMAP" id="MF_00836">
    <property type="entry name" value="PhnN"/>
    <property type="match status" value="1"/>
</dbReference>
<dbReference type="PROSITE" id="PS50052">
    <property type="entry name" value="GUANYLATE_KINASE_2"/>
    <property type="match status" value="1"/>
</dbReference>
<accession>A0A5E6WIN5</accession>
<evidence type="ECO:0000256" key="3">
    <source>
        <dbReference type="ARBA" id="ARBA00022679"/>
    </source>
</evidence>
<keyword evidence="3 6" id="KW-0808">Transferase</keyword>
<keyword evidence="8" id="KW-0418">Kinase</keyword>
<dbReference type="UniPathway" id="UPA00087">
    <property type="reaction ID" value="UER00175"/>
</dbReference>
<dbReference type="GO" id="GO:0033863">
    <property type="term" value="F:ribose 1,5-bisphosphate phosphokinase activity"/>
    <property type="evidence" value="ECO:0007669"/>
    <property type="project" value="UniProtKB-UniRule"/>
</dbReference>
<organism evidence="8 9">
    <name type="scientific">Pseudomonas fluorescens</name>
    <dbReference type="NCBI Taxonomy" id="294"/>
    <lineage>
        <taxon>Bacteria</taxon>
        <taxon>Pseudomonadati</taxon>
        <taxon>Pseudomonadota</taxon>
        <taxon>Gammaproteobacteria</taxon>
        <taxon>Pseudomonadales</taxon>
        <taxon>Pseudomonadaceae</taxon>
        <taxon>Pseudomonas</taxon>
    </lineage>
</organism>
<evidence type="ECO:0000256" key="6">
    <source>
        <dbReference type="HAMAP-Rule" id="MF_00836"/>
    </source>
</evidence>
<dbReference type="PANTHER" id="PTHR23117:SF8">
    <property type="entry name" value="RIBOSE 1,5-BISPHOSPHATE PHOSPHOKINASE PHNN"/>
    <property type="match status" value="1"/>
</dbReference>
<dbReference type="GO" id="GO:0005829">
    <property type="term" value="C:cytosol"/>
    <property type="evidence" value="ECO:0007669"/>
    <property type="project" value="TreeGrafter"/>
</dbReference>
<evidence type="ECO:0000313" key="8">
    <source>
        <dbReference type="EMBL" id="VVN28404.1"/>
    </source>
</evidence>
<feature type="domain" description="Guanylate kinase-like" evidence="7">
    <location>
        <begin position="44"/>
        <end position="222"/>
    </location>
</feature>
<evidence type="ECO:0000313" key="9">
    <source>
        <dbReference type="Proteomes" id="UP000327167"/>
    </source>
</evidence>
<protein>
    <recommendedName>
        <fullName evidence="6">Ribose 1,5-bisphosphate phosphokinase PhnN</fullName>
        <ecNumber evidence="6">2.7.4.23</ecNumber>
    </recommendedName>
    <alternativeName>
        <fullName evidence="6">Ribose 1,5-bisphosphokinase</fullName>
    </alternativeName>
</protein>
<dbReference type="InterPro" id="IPR008145">
    <property type="entry name" value="GK/Ca_channel_bsu"/>
</dbReference>
<evidence type="ECO:0000256" key="4">
    <source>
        <dbReference type="ARBA" id="ARBA00022741"/>
    </source>
</evidence>
<comment type="pathway">
    <text evidence="2 6">Metabolic intermediate biosynthesis; 5-phospho-alpha-D-ribose 1-diphosphate biosynthesis; 5-phospho-alpha-D-ribose 1-diphosphate from D-ribose 5-phosphate (route II): step 3/3.</text>
</comment>
<evidence type="ECO:0000256" key="5">
    <source>
        <dbReference type="ARBA" id="ARBA00022840"/>
    </source>
</evidence>
<dbReference type="InterPro" id="IPR027417">
    <property type="entry name" value="P-loop_NTPase"/>
</dbReference>
<dbReference type="AlphaFoldDB" id="A0A5E6WIN5"/>
<dbReference type="EC" id="2.7.4.23" evidence="6"/>